<keyword evidence="3" id="KW-1185">Reference proteome</keyword>
<comment type="caution">
    <text evidence="2">The sequence shown here is derived from an EMBL/GenBank/DDBJ whole genome shotgun (WGS) entry which is preliminary data.</text>
</comment>
<feature type="compositionally biased region" description="Polar residues" evidence="1">
    <location>
        <begin position="11"/>
        <end position="41"/>
    </location>
</feature>
<feature type="region of interest" description="Disordered" evidence="1">
    <location>
        <begin position="74"/>
        <end position="173"/>
    </location>
</feature>
<dbReference type="AlphaFoldDB" id="A0AAV5EI47"/>
<evidence type="ECO:0000256" key="1">
    <source>
        <dbReference type="SAM" id="MobiDB-lite"/>
    </source>
</evidence>
<accession>A0AAV5EI47</accession>
<gene>
    <name evidence="2" type="primary">gb10640</name>
    <name evidence="2" type="ORF">PR202_gb10640</name>
</gene>
<dbReference type="Proteomes" id="UP001054889">
    <property type="component" value="Unassembled WGS sequence"/>
</dbReference>
<organism evidence="2 3">
    <name type="scientific">Eleusine coracana subsp. coracana</name>
    <dbReference type="NCBI Taxonomy" id="191504"/>
    <lineage>
        <taxon>Eukaryota</taxon>
        <taxon>Viridiplantae</taxon>
        <taxon>Streptophyta</taxon>
        <taxon>Embryophyta</taxon>
        <taxon>Tracheophyta</taxon>
        <taxon>Spermatophyta</taxon>
        <taxon>Magnoliopsida</taxon>
        <taxon>Liliopsida</taxon>
        <taxon>Poales</taxon>
        <taxon>Poaceae</taxon>
        <taxon>PACMAD clade</taxon>
        <taxon>Chloridoideae</taxon>
        <taxon>Cynodonteae</taxon>
        <taxon>Eleusininae</taxon>
        <taxon>Eleusine</taxon>
    </lineage>
</organism>
<feature type="compositionally biased region" description="Low complexity" evidence="1">
    <location>
        <begin position="106"/>
        <end position="121"/>
    </location>
</feature>
<evidence type="ECO:0000313" key="3">
    <source>
        <dbReference type="Proteomes" id="UP001054889"/>
    </source>
</evidence>
<sequence>MHRTEGKRFKQSTGALSGQRTQSSIRTIQCQTRLPTPNASNAIDDDSTDKADRHAGQNRNLRALQLVGIGISLDHSGVEQNQRRSADHRGPTPKPHPSRSHGQPTSSSFSAPQISSSASESDGPERLNAASVNGRRAAAAAAVAACAPGVETRRGIQQRERSEHEARGSEGGA</sequence>
<feature type="compositionally biased region" description="Low complexity" evidence="1">
    <location>
        <begin position="128"/>
        <end position="147"/>
    </location>
</feature>
<name>A0AAV5EI47_ELECO</name>
<feature type="region of interest" description="Disordered" evidence="1">
    <location>
        <begin position="1"/>
        <end position="58"/>
    </location>
</feature>
<evidence type="ECO:0000313" key="2">
    <source>
        <dbReference type="EMBL" id="GJN23024.1"/>
    </source>
</evidence>
<feature type="compositionally biased region" description="Basic and acidic residues" evidence="1">
    <location>
        <begin position="81"/>
        <end position="90"/>
    </location>
</feature>
<reference evidence="2" key="1">
    <citation type="journal article" date="2018" name="DNA Res.">
        <title>Multiple hybrid de novo genome assembly of finger millet, an orphan allotetraploid crop.</title>
        <authorList>
            <person name="Hatakeyama M."/>
            <person name="Aluri S."/>
            <person name="Balachadran M.T."/>
            <person name="Sivarajan S.R."/>
            <person name="Patrignani A."/>
            <person name="Gruter S."/>
            <person name="Poveda L."/>
            <person name="Shimizu-Inatsugi R."/>
            <person name="Baeten J."/>
            <person name="Francoijs K.J."/>
            <person name="Nataraja K.N."/>
            <person name="Reddy Y.A.N."/>
            <person name="Phadnis S."/>
            <person name="Ravikumar R.L."/>
            <person name="Schlapbach R."/>
            <person name="Sreeman S.M."/>
            <person name="Shimizu K.K."/>
        </authorList>
    </citation>
    <scope>NUCLEOTIDE SEQUENCE</scope>
</reference>
<reference evidence="2" key="2">
    <citation type="submission" date="2021-12" db="EMBL/GenBank/DDBJ databases">
        <title>Resequencing data analysis of finger millet.</title>
        <authorList>
            <person name="Hatakeyama M."/>
            <person name="Aluri S."/>
            <person name="Balachadran M.T."/>
            <person name="Sivarajan S.R."/>
            <person name="Poveda L."/>
            <person name="Shimizu-Inatsugi R."/>
            <person name="Schlapbach R."/>
            <person name="Sreeman S.M."/>
            <person name="Shimizu K.K."/>
        </authorList>
    </citation>
    <scope>NUCLEOTIDE SEQUENCE</scope>
</reference>
<proteinExistence type="predicted"/>
<feature type="compositionally biased region" description="Basic and acidic residues" evidence="1">
    <location>
        <begin position="151"/>
        <end position="173"/>
    </location>
</feature>
<protein>
    <submittedName>
        <fullName evidence="2">Uncharacterized protein</fullName>
    </submittedName>
</protein>
<dbReference type="EMBL" id="BQKI01000076">
    <property type="protein sequence ID" value="GJN23024.1"/>
    <property type="molecule type" value="Genomic_DNA"/>
</dbReference>